<organism evidence="8 9">
    <name type="scientific">Sphingomonas liriopis</name>
    <dbReference type="NCBI Taxonomy" id="2949094"/>
    <lineage>
        <taxon>Bacteria</taxon>
        <taxon>Pseudomonadati</taxon>
        <taxon>Pseudomonadota</taxon>
        <taxon>Alphaproteobacteria</taxon>
        <taxon>Sphingomonadales</taxon>
        <taxon>Sphingomonadaceae</taxon>
        <taxon>Sphingomonas</taxon>
    </lineage>
</organism>
<dbReference type="GO" id="GO:0005506">
    <property type="term" value="F:iron ion binding"/>
    <property type="evidence" value="ECO:0007669"/>
    <property type="project" value="InterPro"/>
</dbReference>
<dbReference type="Gene3D" id="2.60.120.620">
    <property type="entry name" value="q2cbj1_9rhob like domain"/>
    <property type="match status" value="1"/>
</dbReference>
<proteinExistence type="predicted"/>
<reference evidence="8" key="1">
    <citation type="submission" date="2022-05" db="EMBL/GenBank/DDBJ databases">
        <title>Sphingomonas sp. strain RP10 Genome sequencing and assembly.</title>
        <authorList>
            <person name="Kim I."/>
        </authorList>
    </citation>
    <scope>NUCLEOTIDE SEQUENCE</scope>
    <source>
        <strain evidence="8">RP10</strain>
    </source>
</reference>
<gene>
    <name evidence="8" type="ORF">M9979_07980</name>
</gene>
<feature type="domain" description="Fe2OG dioxygenase" evidence="7">
    <location>
        <begin position="104"/>
        <end position="213"/>
    </location>
</feature>
<keyword evidence="2" id="KW-0479">Metal-binding</keyword>
<comment type="cofactor">
    <cofactor evidence="1">
        <name>L-ascorbate</name>
        <dbReference type="ChEBI" id="CHEBI:38290"/>
    </cofactor>
</comment>
<dbReference type="GO" id="GO:0031418">
    <property type="term" value="F:L-ascorbic acid binding"/>
    <property type="evidence" value="ECO:0007669"/>
    <property type="project" value="UniProtKB-KW"/>
</dbReference>
<evidence type="ECO:0000259" key="7">
    <source>
        <dbReference type="PROSITE" id="PS51471"/>
    </source>
</evidence>
<dbReference type="PANTHER" id="PTHR10869">
    <property type="entry name" value="PROLYL 4-HYDROXYLASE ALPHA SUBUNIT"/>
    <property type="match status" value="1"/>
</dbReference>
<evidence type="ECO:0000256" key="6">
    <source>
        <dbReference type="ARBA" id="ARBA00023004"/>
    </source>
</evidence>
<dbReference type="AlphaFoldDB" id="A0A9X2HQV3"/>
<dbReference type="Pfam" id="PF13640">
    <property type="entry name" value="2OG-FeII_Oxy_3"/>
    <property type="match status" value="1"/>
</dbReference>
<evidence type="ECO:0000256" key="3">
    <source>
        <dbReference type="ARBA" id="ARBA00022896"/>
    </source>
</evidence>
<dbReference type="InterPro" id="IPR044862">
    <property type="entry name" value="Pro_4_hyd_alph_FE2OG_OXY"/>
</dbReference>
<name>A0A9X2HQV3_9SPHN</name>
<comment type="caution">
    <text evidence="8">The sequence shown here is derived from an EMBL/GenBank/DDBJ whole genome shotgun (WGS) entry which is preliminary data.</text>
</comment>
<dbReference type="EMBL" id="JAMLDY010000008">
    <property type="protein sequence ID" value="MCP3734807.1"/>
    <property type="molecule type" value="Genomic_DNA"/>
</dbReference>
<dbReference type="InterPro" id="IPR005123">
    <property type="entry name" value="Oxoglu/Fe-dep_dioxygenase_dom"/>
</dbReference>
<evidence type="ECO:0000256" key="1">
    <source>
        <dbReference type="ARBA" id="ARBA00001961"/>
    </source>
</evidence>
<dbReference type="PROSITE" id="PS51471">
    <property type="entry name" value="FE2OG_OXY"/>
    <property type="match status" value="1"/>
</dbReference>
<evidence type="ECO:0000256" key="2">
    <source>
        <dbReference type="ARBA" id="ARBA00022723"/>
    </source>
</evidence>
<evidence type="ECO:0000313" key="9">
    <source>
        <dbReference type="Proteomes" id="UP001139486"/>
    </source>
</evidence>
<dbReference type="InterPro" id="IPR045054">
    <property type="entry name" value="P4HA-like"/>
</dbReference>
<dbReference type="GO" id="GO:0016705">
    <property type="term" value="F:oxidoreductase activity, acting on paired donors, with incorporation or reduction of molecular oxygen"/>
    <property type="evidence" value="ECO:0007669"/>
    <property type="project" value="InterPro"/>
</dbReference>
<accession>A0A9X2HQV3</accession>
<dbReference type="PANTHER" id="PTHR10869:SF246">
    <property type="entry name" value="TRANSMEMBRANE PROLYL 4-HYDROXYLASE"/>
    <property type="match status" value="1"/>
</dbReference>
<dbReference type="SMART" id="SM00702">
    <property type="entry name" value="P4Hc"/>
    <property type="match status" value="1"/>
</dbReference>
<keyword evidence="6" id="KW-0408">Iron</keyword>
<dbReference type="Proteomes" id="UP001139486">
    <property type="component" value="Unassembled WGS sequence"/>
</dbReference>
<dbReference type="InterPro" id="IPR006620">
    <property type="entry name" value="Pro_4_hyd_alph"/>
</dbReference>
<protein>
    <submittedName>
        <fullName evidence="8">2OG-Fe(II) oxygenase</fullName>
    </submittedName>
</protein>
<evidence type="ECO:0000313" key="8">
    <source>
        <dbReference type="EMBL" id="MCP3734807.1"/>
    </source>
</evidence>
<keyword evidence="9" id="KW-1185">Reference proteome</keyword>
<dbReference type="RefSeq" id="WP_254288828.1">
    <property type="nucleotide sequence ID" value="NZ_JAMLDY010000008.1"/>
</dbReference>
<dbReference type="GO" id="GO:0051213">
    <property type="term" value="F:dioxygenase activity"/>
    <property type="evidence" value="ECO:0007669"/>
    <property type="project" value="UniProtKB-KW"/>
</dbReference>
<keyword evidence="3" id="KW-0847">Vitamin C</keyword>
<evidence type="ECO:0000256" key="5">
    <source>
        <dbReference type="ARBA" id="ARBA00023002"/>
    </source>
</evidence>
<keyword evidence="5" id="KW-0560">Oxidoreductase</keyword>
<evidence type="ECO:0000256" key="4">
    <source>
        <dbReference type="ARBA" id="ARBA00022964"/>
    </source>
</evidence>
<keyword evidence="4" id="KW-0223">Dioxygenase</keyword>
<sequence length="234" mass="25952">MTMQAPIDLNALGLDEAAIHALRFQGGTEIDNPYIDMVMAPAFLNADECALLCGMIDANRSPSQVAYGVANARTSETCAFDAAHPLVQLLDLRISLFLGVGPQFGEPIQGQRYAQGQEFKLHTDFFEANHPDTLTNATRCGQRTWTAMIYLNEPEAGGETFFHYLDHDFVPQTGTMLCWNNRDAEGKANPFTLHQGKPVIAGTKYIVTKWFRERPWAGPAAAPKPKRRAIKGRR</sequence>